<evidence type="ECO:0000313" key="2">
    <source>
        <dbReference type="EMBL" id="NDV33979.1"/>
    </source>
</evidence>
<evidence type="ECO:0000256" key="1">
    <source>
        <dbReference type="SAM" id="SignalP"/>
    </source>
</evidence>
<accession>A0A6B2LAB7</accession>
<keyword evidence="1" id="KW-0732">Signal</keyword>
<dbReference type="EMBL" id="GIBP01005010">
    <property type="protein sequence ID" value="NDV33979.1"/>
    <property type="molecule type" value="Transcribed_RNA"/>
</dbReference>
<proteinExistence type="predicted"/>
<organism evidence="2">
    <name type="scientific">Arcella intermedia</name>
    <dbReference type="NCBI Taxonomy" id="1963864"/>
    <lineage>
        <taxon>Eukaryota</taxon>
        <taxon>Amoebozoa</taxon>
        <taxon>Tubulinea</taxon>
        <taxon>Elardia</taxon>
        <taxon>Arcellinida</taxon>
        <taxon>Sphaerothecina</taxon>
        <taxon>Arcellidae</taxon>
        <taxon>Arcella</taxon>
    </lineage>
</organism>
<name>A0A6B2LAB7_9EUKA</name>
<reference evidence="2" key="1">
    <citation type="journal article" date="2020" name="J. Eukaryot. Microbiol.">
        <title>De novo Sequencing, Assembly and Annotation of the Transcriptome for the Free-Living Testate Amoeba Arcella intermedia.</title>
        <authorList>
            <person name="Ribeiro G.M."/>
            <person name="Porfirio-Sousa A.L."/>
            <person name="Maurer-Alcala X.X."/>
            <person name="Katz L.A."/>
            <person name="Lahr D.J.G."/>
        </authorList>
    </citation>
    <scope>NUCLEOTIDE SEQUENCE</scope>
</reference>
<dbReference type="InterPro" id="IPR029058">
    <property type="entry name" value="AB_hydrolase_fold"/>
</dbReference>
<dbReference type="PANTHER" id="PTHR42972:SF8">
    <property type="entry name" value="POLYHYDROXYBUTYRATE DEPOLYMERASE"/>
    <property type="match status" value="1"/>
</dbReference>
<sequence length="316" mass="33651">MMAVVLLLCFSLVVSIDPSSITVSGVSSGAAMALQLEISFSSTIVGSALSAGPPYYCAQGSLGSVVACSLYPDLIPVSSIESNIQDFASNGAIDGLGNLTQHKVFLYSGTLDTVVVQGVVKVSEQILRDLGVQNINTEYSVDSEHCWPTDNWGDLCAALGEPFINNCDYDFAGEALSFFYGNLNPSGTPSSGNIRMIDQNTYAPGGDASAISMDQYAYAYVPSNCQGSSNNCKLHVALHGCLQSSGLIGTTYVEHAGFNEWAETNNIVVVYPQAVVSVVNPQGCWDWWGYTNDHYADKGGPQIQTINNIIQSFLSQ</sequence>
<feature type="chain" id="PRO_5025655261" description="Polyhydroxybutyrate depolymerase" evidence="1">
    <location>
        <begin position="16"/>
        <end position="316"/>
    </location>
</feature>
<evidence type="ECO:0008006" key="3">
    <source>
        <dbReference type="Google" id="ProtNLM"/>
    </source>
</evidence>
<dbReference type="PANTHER" id="PTHR42972">
    <property type="entry name" value="TOL-PAL SYSTEM PROTEIN TOLB"/>
    <property type="match status" value="1"/>
</dbReference>
<dbReference type="AlphaFoldDB" id="A0A6B2LAB7"/>
<dbReference type="Gene3D" id="3.40.50.1820">
    <property type="entry name" value="alpha/beta hydrolase"/>
    <property type="match status" value="2"/>
</dbReference>
<feature type="signal peptide" evidence="1">
    <location>
        <begin position="1"/>
        <end position="15"/>
    </location>
</feature>
<dbReference type="SUPFAM" id="SSF53474">
    <property type="entry name" value="alpha/beta-Hydrolases"/>
    <property type="match status" value="1"/>
</dbReference>
<protein>
    <recommendedName>
        <fullName evidence="3">Polyhydroxybutyrate depolymerase</fullName>
    </recommendedName>
</protein>